<protein>
    <submittedName>
        <fullName evidence="1">Uncharacterized protein</fullName>
    </submittedName>
</protein>
<gene>
    <name evidence="1" type="ORF">CNECB9_2610022</name>
</gene>
<sequence length="39" mass="4365">MHKKDDSLVTGPTNLRFYAGVLSSDWCEMLPQVKQAARA</sequence>
<name>A0A1K0ISP8_CUPNE</name>
<evidence type="ECO:0000313" key="1">
    <source>
        <dbReference type="EMBL" id="SCU75947.1"/>
    </source>
</evidence>
<dbReference type="EMBL" id="FMSH01000181">
    <property type="protein sequence ID" value="SCU75947.1"/>
    <property type="molecule type" value="Genomic_DNA"/>
</dbReference>
<proteinExistence type="predicted"/>
<dbReference type="AlphaFoldDB" id="A0A1K0ISP8"/>
<organism evidence="1">
    <name type="scientific">Cupriavidus necator</name>
    <name type="common">Alcaligenes eutrophus</name>
    <name type="synonym">Ralstonia eutropha</name>
    <dbReference type="NCBI Taxonomy" id="106590"/>
    <lineage>
        <taxon>Bacteria</taxon>
        <taxon>Pseudomonadati</taxon>
        <taxon>Pseudomonadota</taxon>
        <taxon>Betaproteobacteria</taxon>
        <taxon>Burkholderiales</taxon>
        <taxon>Burkholderiaceae</taxon>
        <taxon>Cupriavidus</taxon>
    </lineage>
</organism>
<reference evidence="1" key="1">
    <citation type="submission" date="2016-09" db="EMBL/GenBank/DDBJ databases">
        <authorList>
            <person name="Capua I."/>
            <person name="De Benedictis P."/>
            <person name="Joannis T."/>
            <person name="Lombin L.H."/>
            <person name="Cattoli G."/>
        </authorList>
    </citation>
    <scope>NUCLEOTIDE SEQUENCE</scope>
    <source>
        <strain evidence="1">B9</strain>
    </source>
</reference>
<accession>A0A1K0ISP8</accession>